<feature type="transmembrane region" description="Helical" evidence="1">
    <location>
        <begin position="27"/>
        <end position="48"/>
    </location>
</feature>
<reference evidence="2 3" key="1">
    <citation type="submission" date="2019-06" db="EMBL/GenBank/DDBJ databases">
        <title>Draft genome sequence of Methanolobus vulcani B1d.</title>
        <authorList>
            <person name="Creighbaum A.J."/>
            <person name="Ticak T."/>
            <person name="Hariraju D."/>
            <person name="Arivett B.A."/>
            <person name="Ferguson D.J.Jr."/>
        </authorList>
    </citation>
    <scope>NUCLEOTIDE SEQUENCE [LARGE SCALE GENOMIC DNA]</scope>
    <source>
        <strain evidence="2 3">B1d</strain>
    </source>
</reference>
<evidence type="ECO:0000313" key="2">
    <source>
        <dbReference type="EMBL" id="TQD25893.1"/>
    </source>
</evidence>
<evidence type="ECO:0000256" key="1">
    <source>
        <dbReference type="SAM" id="Phobius"/>
    </source>
</evidence>
<comment type="caution">
    <text evidence="2">The sequence shown here is derived from an EMBL/GenBank/DDBJ whole genome shotgun (WGS) entry which is preliminary data.</text>
</comment>
<proteinExistence type="predicted"/>
<evidence type="ECO:0000313" key="3">
    <source>
        <dbReference type="Proteomes" id="UP000319335"/>
    </source>
</evidence>
<keyword evidence="1" id="KW-0472">Membrane</keyword>
<feature type="transmembrane region" description="Helical" evidence="1">
    <location>
        <begin position="60"/>
        <end position="82"/>
    </location>
</feature>
<name>A0A7Z8KNQ5_9EURY</name>
<keyword evidence="1" id="KW-0812">Transmembrane</keyword>
<gene>
    <name evidence="2" type="ORF">FKV42_06890</name>
</gene>
<sequence length="195" mass="22588">MPGQRLIPTKKGSCQNEKEKQDNQKQLLETLLIVTGFIFAGFSTLTVNEEIPYLQSAKNILGMLVFMFVTLAILLFSANIFIKHNKFLNITRKVISYIFSMMLIFFFIINGTLTFPEHDLIGAMALGLLFVMVSFVLQVALNDDFCESFKDMLNKTKYEIQDWIIYLEILLGFVISSFFFWMFIYMNNYVTQNGI</sequence>
<dbReference type="EMBL" id="VIAQ01000013">
    <property type="protein sequence ID" value="TQD25893.1"/>
    <property type="molecule type" value="Genomic_DNA"/>
</dbReference>
<keyword evidence="1" id="KW-1133">Transmembrane helix</keyword>
<dbReference type="RefSeq" id="WP_154809524.1">
    <property type="nucleotide sequence ID" value="NZ_VIAQ01000013.1"/>
</dbReference>
<dbReference type="AlphaFoldDB" id="A0A7Z8KNQ5"/>
<accession>A0A7Z8KNQ5</accession>
<dbReference type="Proteomes" id="UP000319335">
    <property type="component" value="Unassembled WGS sequence"/>
</dbReference>
<feature type="transmembrane region" description="Helical" evidence="1">
    <location>
        <begin position="163"/>
        <end position="184"/>
    </location>
</feature>
<protein>
    <submittedName>
        <fullName evidence="2">Uncharacterized protein</fullName>
    </submittedName>
</protein>
<organism evidence="2 3">
    <name type="scientific">Methanolobus vulcani</name>
    <dbReference type="NCBI Taxonomy" id="38026"/>
    <lineage>
        <taxon>Archaea</taxon>
        <taxon>Methanobacteriati</taxon>
        <taxon>Methanobacteriota</taxon>
        <taxon>Stenosarchaea group</taxon>
        <taxon>Methanomicrobia</taxon>
        <taxon>Methanosarcinales</taxon>
        <taxon>Methanosarcinaceae</taxon>
        <taxon>Methanolobus</taxon>
    </lineage>
</organism>
<feature type="transmembrane region" description="Helical" evidence="1">
    <location>
        <begin position="121"/>
        <end position="142"/>
    </location>
</feature>
<keyword evidence="3" id="KW-1185">Reference proteome</keyword>
<feature type="transmembrane region" description="Helical" evidence="1">
    <location>
        <begin position="94"/>
        <end position="115"/>
    </location>
</feature>